<dbReference type="AlphaFoldDB" id="A0A4Y7SRG5"/>
<gene>
    <name evidence="1" type="ORF">FA13DRAFT_1797188</name>
</gene>
<protein>
    <submittedName>
        <fullName evidence="1">Uncharacterized protein</fullName>
    </submittedName>
</protein>
<keyword evidence="2" id="KW-1185">Reference proteome</keyword>
<evidence type="ECO:0000313" key="1">
    <source>
        <dbReference type="EMBL" id="TEB24460.1"/>
    </source>
</evidence>
<proteinExistence type="predicted"/>
<comment type="caution">
    <text evidence="1">The sequence shown here is derived from an EMBL/GenBank/DDBJ whole genome shotgun (WGS) entry which is preliminary data.</text>
</comment>
<name>A0A4Y7SRG5_COPMI</name>
<evidence type="ECO:0000313" key="2">
    <source>
        <dbReference type="Proteomes" id="UP000298030"/>
    </source>
</evidence>
<dbReference type="EMBL" id="QPFP01000066">
    <property type="protein sequence ID" value="TEB24460.1"/>
    <property type="molecule type" value="Genomic_DNA"/>
</dbReference>
<accession>A0A4Y7SRG5</accession>
<sequence length="180" mass="20413">MEPSVAIATEMDELCSTFQTISLEGTDRLAELAHRRTSVFFRVWIPPVEFFRDLIPYDQAYASRVTFEALRLLEEDKTQYARKGGAWLGMKLSNRITLAFAEAYAFNTSAGGIVAMGGTNTDGEFEAEQTDYCNLDEDHGNIQSEVPQTGTTLGSDFSYNDYIREQDYVFEWEAYEASRM</sequence>
<reference evidence="1 2" key="1">
    <citation type="journal article" date="2019" name="Nat. Ecol. Evol.">
        <title>Megaphylogeny resolves global patterns of mushroom evolution.</title>
        <authorList>
            <person name="Varga T."/>
            <person name="Krizsan K."/>
            <person name="Foldi C."/>
            <person name="Dima B."/>
            <person name="Sanchez-Garcia M."/>
            <person name="Sanchez-Ramirez S."/>
            <person name="Szollosi G.J."/>
            <person name="Szarkandi J.G."/>
            <person name="Papp V."/>
            <person name="Albert L."/>
            <person name="Andreopoulos W."/>
            <person name="Angelini C."/>
            <person name="Antonin V."/>
            <person name="Barry K.W."/>
            <person name="Bougher N.L."/>
            <person name="Buchanan P."/>
            <person name="Buyck B."/>
            <person name="Bense V."/>
            <person name="Catcheside P."/>
            <person name="Chovatia M."/>
            <person name="Cooper J."/>
            <person name="Damon W."/>
            <person name="Desjardin D."/>
            <person name="Finy P."/>
            <person name="Geml J."/>
            <person name="Haridas S."/>
            <person name="Hughes K."/>
            <person name="Justo A."/>
            <person name="Karasinski D."/>
            <person name="Kautmanova I."/>
            <person name="Kiss B."/>
            <person name="Kocsube S."/>
            <person name="Kotiranta H."/>
            <person name="LaButti K.M."/>
            <person name="Lechner B.E."/>
            <person name="Liimatainen K."/>
            <person name="Lipzen A."/>
            <person name="Lukacs Z."/>
            <person name="Mihaltcheva S."/>
            <person name="Morgado L.N."/>
            <person name="Niskanen T."/>
            <person name="Noordeloos M.E."/>
            <person name="Ohm R.A."/>
            <person name="Ortiz-Santana B."/>
            <person name="Ovrebo C."/>
            <person name="Racz N."/>
            <person name="Riley R."/>
            <person name="Savchenko A."/>
            <person name="Shiryaev A."/>
            <person name="Soop K."/>
            <person name="Spirin V."/>
            <person name="Szebenyi C."/>
            <person name="Tomsovsky M."/>
            <person name="Tulloss R.E."/>
            <person name="Uehling J."/>
            <person name="Grigoriev I.V."/>
            <person name="Vagvolgyi C."/>
            <person name="Papp T."/>
            <person name="Martin F.M."/>
            <person name="Miettinen O."/>
            <person name="Hibbett D.S."/>
            <person name="Nagy L.G."/>
        </authorList>
    </citation>
    <scope>NUCLEOTIDE SEQUENCE [LARGE SCALE GENOMIC DNA]</scope>
    <source>
        <strain evidence="1 2">FP101781</strain>
    </source>
</reference>
<organism evidence="1 2">
    <name type="scientific">Coprinellus micaceus</name>
    <name type="common">Glistening ink-cap mushroom</name>
    <name type="synonym">Coprinus micaceus</name>
    <dbReference type="NCBI Taxonomy" id="71717"/>
    <lineage>
        <taxon>Eukaryota</taxon>
        <taxon>Fungi</taxon>
        <taxon>Dikarya</taxon>
        <taxon>Basidiomycota</taxon>
        <taxon>Agaricomycotina</taxon>
        <taxon>Agaricomycetes</taxon>
        <taxon>Agaricomycetidae</taxon>
        <taxon>Agaricales</taxon>
        <taxon>Agaricineae</taxon>
        <taxon>Psathyrellaceae</taxon>
        <taxon>Coprinellus</taxon>
    </lineage>
</organism>
<dbReference type="Proteomes" id="UP000298030">
    <property type="component" value="Unassembled WGS sequence"/>
</dbReference>